<dbReference type="InterPro" id="IPR018247">
    <property type="entry name" value="EF_Hand_1_Ca_BS"/>
</dbReference>
<name>A0ABD0WE87_UMBPY</name>
<keyword evidence="6" id="KW-1185">Reference proteome</keyword>
<dbReference type="Proteomes" id="UP001557470">
    <property type="component" value="Unassembled WGS sequence"/>
</dbReference>
<dbReference type="GO" id="GO:0046872">
    <property type="term" value="F:metal ion binding"/>
    <property type="evidence" value="ECO:0007669"/>
    <property type="project" value="UniProtKB-KW"/>
</dbReference>
<dbReference type="SUPFAM" id="SSF47473">
    <property type="entry name" value="EF-hand"/>
    <property type="match status" value="1"/>
</dbReference>
<organism evidence="5 6">
    <name type="scientific">Umbra pygmaea</name>
    <name type="common">Eastern mudminnow</name>
    <dbReference type="NCBI Taxonomy" id="75934"/>
    <lineage>
        <taxon>Eukaryota</taxon>
        <taxon>Metazoa</taxon>
        <taxon>Chordata</taxon>
        <taxon>Craniata</taxon>
        <taxon>Vertebrata</taxon>
        <taxon>Euteleostomi</taxon>
        <taxon>Actinopterygii</taxon>
        <taxon>Neopterygii</taxon>
        <taxon>Teleostei</taxon>
        <taxon>Protacanthopterygii</taxon>
        <taxon>Esociformes</taxon>
        <taxon>Umbridae</taxon>
        <taxon>Umbra</taxon>
    </lineage>
</organism>
<evidence type="ECO:0000256" key="2">
    <source>
        <dbReference type="ARBA" id="ARBA00022837"/>
    </source>
</evidence>
<gene>
    <name evidence="5" type="ORF">UPYG_G00341550</name>
</gene>
<sequence length="169" mass="17732">MESAIQTVVNVFLKSSKGKENLGGNDFQKLVKSQLHNILTDTDSSTAVKEMQQGLDDNQDGKVSFNEYMKLVGYMATTLSEQRTAEASAESTAHTPENASAPAAPKVDEEKAEGKANPEETVADASANAAAKSEKVEEAAAVKAELPLAATHGLPDGRSGVGCPNNGPW</sequence>
<protein>
    <recommendedName>
        <fullName evidence="4">EF-hand domain-containing protein</fullName>
    </recommendedName>
</protein>
<evidence type="ECO:0000313" key="5">
    <source>
        <dbReference type="EMBL" id="KAL0962547.1"/>
    </source>
</evidence>
<dbReference type="SMART" id="SM01394">
    <property type="entry name" value="S_100"/>
    <property type="match status" value="1"/>
</dbReference>
<keyword evidence="1" id="KW-0479">Metal-binding</keyword>
<dbReference type="PANTHER" id="PTHR11639:SF115">
    <property type="entry name" value="S100 CALCIUM-BINDING PROTEIN U-RELATED"/>
    <property type="match status" value="1"/>
</dbReference>
<dbReference type="InterPro" id="IPR002048">
    <property type="entry name" value="EF_hand_dom"/>
</dbReference>
<evidence type="ECO:0000259" key="4">
    <source>
        <dbReference type="PROSITE" id="PS50222"/>
    </source>
</evidence>
<feature type="compositionally biased region" description="Low complexity" evidence="3">
    <location>
        <begin position="141"/>
        <end position="150"/>
    </location>
</feature>
<accession>A0ABD0WE87</accession>
<dbReference type="Gene3D" id="1.10.238.10">
    <property type="entry name" value="EF-hand"/>
    <property type="match status" value="1"/>
</dbReference>
<evidence type="ECO:0000256" key="3">
    <source>
        <dbReference type="SAM" id="MobiDB-lite"/>
    </source>
</evidence>
<reference evidence="5 6" key="1">
    <citation type="submission" date="2024-06" db="EMBL/GenBank/DDBJ databases">
        <authorList>
            <person name="Pan Q."/>
            <person name="Wen M."/>
            <person name="Jouanno E."/>
            <person name="Zahm M."/>
            <person name="Klopp C."/>
            <person name="Cabau C."/>
            <person name="Louis A."/>
            <person name="Berthelot C."/>
            <person name="Parey E."/>
            <person name="Roest Crollius H."/>
            <person name="Montfort J."/>
            <person name="Robinson-Rechavi M."/>
            <person name="Bouchez O."/>
            <person name="Lampietro C."/>
            <person name="Lopez Roques C."/>
            <person name="Donnadieu C."/>
            <person name="Postlethwait J."/>
            <person name="Bobe J."/>
            <person name="Verreycken H."/>
            <person name="Guiguen Y."/>
        </authorList>
    </citation>
    <scope>NUCLEOTIDE SEQUENCE [LARGE SCALE GENOMIC DNA]</scope>
    <source>
        <strain evidence="5">Up_M1</strain>
        <tissue evidence="5">Testis</tissue>
    </source>
</reference>
<feature type="compositionally biased region" description="Basic and acidic residues" evidence="3">
    <location>
        <begin position="106"/>
        <end position="118"/>
    </location>
</feature>
<evidence type="ECO:0000256" key="1">
    <source>
        <dbReference type="ARBA" id="ARBA00022723"/>
    </source>
</evidence>
<proteinExistence type="predicted"/>
<feature type="region of interest" description="Disordered" evidence="3">
    <location>
        <begin position="81"/>
        <end position="169"/>
    </location>
</feature>
<dbReference type="PROSITE" id="PS00018">
    <property type="entry name" value="EF_HAND_1"/>
    <property type="match status" value="1"/>
</dbReference>
<feature type="domain" description="EF-hand" evidence="4">
    <location>
        <begin position="43"/>
        <end position="78"/>
    </location>
</feature>
<evidence type="ECO:0000313" key="6">
    <source>
        <dbReference type="Proteomes" id="UP001557470"/>
    </source>
</evidence>
<dbReference type="EMBL" id="JAGEUA010000011">
    <property type="protein sequence ID" value="KAL0962547.1"/>
    <property type="molecule type" value="Genomic_DNA"/>
</dbReference>
<dbReference type="PROSITE" id="PS50222">
    <property type="entry name" value="EF_HAND_2"/>
    <property type="match status" value="1"/>
</dbReference>
<dbReference type="InterPro" id="IPR011992">
    <property type="entry name" value="EF-hand-dom_pair"/>
</dbReference>
<feature type="compositionally biased region" description="Low complexity" evidence="3">
    <location>
        <begin position="119"/>
        <end position="131"/>
    </location>
</feature>
<dbReference type="InterPro" id="IPR013787">
    <property type="entry name" value="S100_Ca-bd_sub"/>
</dbReference>
<keyword evidence="2" id="KW-0106">Calcium</keyword>
<comment type="caution">
    <text evidence="5">The sequence shown here is derived from an EMBL/GenBank/DDBJ whole genome shotgun (WGS) entry which is preliminary data.</text>
</comment>
<dbReference type="AlphaFoldDB" id="A0ABD0WE87"/>
<dbReference type="PANTHER" id="PTHR11639">
    <property type="entry name" value="S100 CALCIUM-BINDING PROTEIN"/>
    <property type="match status" value="1"/>
</dbReference>